<dbReference type="Proteomes" id="UP001232750">
    <property type="component" value="Unassembled WGS sequence"/>
</dbReference>
<sequence length="255" mass="27208">MQTTTRKKTLVGIIAILLICSIAVAGVLAYLQQSTMAVTNTFTASATGIIATDGTHTLWEHEVTSNGDGTYTVGGNDAKVEAGKTDVTQTYEVFPGYNIPKDPTITLQKVTQPAYLFVEVNAGSFKQDGTEADASVWGDTLKYTLDDTKWEQLKEVTGPNGGVVYAYKETITPADTKDKAQDYPILKKISVTDPKSGAITVTENTIEVAATYTPVEGNHDDLVFHSYLCQAGGFADKAAAYKACFSTPVTPAPTA</sequence>
<organism evidence="1 2">
    <name type="scientific">Gordonibacter faecis</name>
    <dbReference type="NCBI Taxonomy" id="3047475"/>
    <lineage>
        <taxon>Bacteria</taxon>
        <taxon>Bacillati</taxon>
        <taxon>Actinomycetota</taxon>
        <taxon>Coriobacteriia</taxon>
        <taxon>Eggerthellales</taxon>
        <taxon>Eggerthellaceae</taxon>
        <taxon>Gordonibacter</taxon>
    </lineage>
</organism>
<evidence type="ECO:0000313" key="1">
    <source>
        <dbReference type="EMBL" id="MDJ1651741.1"/>
    </source>
</evidence>
<name>A0ABT7DQD0_9ACTN</name>
<gene>
    <name evidence="1" type="ORF">QNJ86_13100</name>
</gene>
<evidence type="ECO:0008006" key="3">
    <source>
        <dbReference type="Google" id="ProtNLM"/>
    </source>
</evidence>
<dbReference type="RefSeq" id="WP_283833093.1">
    <property type="nucleotide sequence ID" value="NZ_JASJEU010000025.1"/>
</dbReference>
<reference evidence="1 2" key="1">
    <citation type="submission" date="2023-05" db="EMBL/GenBank/DDBJ databases">
        <title>Gordonibacter KGMB12511T sp. nov., isolated from faeces of healthy Korean.</title>
        <authorList>
            <person name="Kim H.S."/>
            <person name="Kim J.-S."/>
            <person name="Suh M.K."/>
            <person name="Eom M.K."/>
            <person name="Do H.E."/>
            <person name="Lee J.-S."/>
        </authorList>
    </citation>
    <scope>NUCLEOTIDE SEQUENCE [LARGE SCALE GENOMIC DNA]</scope>
    <source>
        <strain evidence="1 2">KGMB12511</strain>
    </source>
</reference>
<accession>A0ABT7DQD0</accession>
<keyword evidence="2" id="KW-1185">Reference proteome</keyword>
<proteinExistence type="predicted"/>
<evidence type="ECO:0000313" key="2">
    <source>
        <dbReference type="Proteomes" id="UP001232750"/>
    </source>
</evidence>
<comment type="caution">
    <text evidence="1">The sequence shown here is derived from an EMBL/GenBank/DDBJ whole genome shotgun (WGS) entry which is preliminary data.</text>
</comment>
<dbReference type="EMBL" id="JASJEU010000025">
    <property type="protein sequence ID" value="MDJ1651741.1"/>
    <property type="molecule type" value="Genomic_DNA"/>
</dbReference>
<protein>
    <recommendedName>
        <fullName evidence="3">Camelysin metallo-endopeptidase</fullName>
    </recommendedName>
</protein>